<accession>A0A8S9FIJ4</accession>
<dbReference type="Proteomes" id="UP000712281">
    <property type="component" value="Unassembled WGS sequence"/>
</dbReference>
<protein>
    <submittedName>
        <fullName evidence="1">Uncharacterized protein</fullName>
    </submittedName>
</protein>
<evidence type="ECO:0000313" key="1">
    <source>
        <dbReference type="EMBL" id="KAF2533470.1"/>
    </source>
</evidence>
<dbReference type="AlphaFoldDB" id="A0A8S9FIJ4"/>
<proteinExistence type="predicted"/>
<name>A0A8S9FIJ4_BRACR</name>
<dbReference type="EMBL" id="QGKW02001988">
    <property type="protein sequence ID" value="KAF2549897.1"/>
    <property type="molecule type" value="Genomic_DNA"/>
</dbReference>
<sequence length="82" mass="9412">MGYHAHQLDLTECVVFSNSSSSFSYSLLRDISSLFEPMAVEKFGPHLKTILEAKHIEAIYELWGLIMPSKLNFLKTVKLRRP</sequence>
<reference evidence="1" key="1">
    <citation type="submission" date="2019-12" db="EMBL/GenBank/DDBJ databases">
        <title>Genome sequencing and annotation of Brassica cretica.</title>
        <authorList>
            <person name="Studholme D.J."/>
            <person name="Sarris P.F."/>
        </authorList>
    </citation>
    <scope>NUCLEOTIDE SEQUENCE</scope>
    <source>
        <strain evidence="2">PFS-001/15</strain>
        <strain evidence="1">PFS-102/07</strain>
        <tissue evidence="1">Leaf</tissue>
    </source>
</reference>
<gene>
    <name evidence="2" type="ORF">F2Q68_00036060</name>
    <name evidence="1" type="ORF">F2Q70_00031627</name>
</gene>
<organism evidence="1">
    <name type="scientific">Brassica cretica</name>
    <name type="common">Mustard</name>
    <dbReference type="NCBI Taxonomy" id="69181"/>
    <lineage>
        <taxon>Eukaryota</taxon>
        <taxon>Viridiplantae</taxon>
        <taxon>Streptophyta</taxon>
        <taxon>Embryophyta</taxon>
        <taxon>Tracheophyta</taxon>
        <taxon>Spermatophyta</taxon>
        <taxon>Magnoliopsida</taxon>
        <taxon>eudicotyledons</taxon>
        <taxon>Gunneridae</taxon>
        <taxon>Pentapetalae</taxon>
        <taxon>rosids</taxon>
        <taxon>malvids</taxon>
        <taxon>Brassicales</taxon>
        <taxon>Brassicaceae</taxon>
        <taxon>Brassiceae</taxon>
        <taxon>Brassica</taxon>
    </lineage>
</organism>
<dbReference type="EMBL" id="QGKY02002305">
    <property type="protein sequence ID" value="KAF2533470.1"/>
    <property type="molecule type" value="Genomic_DNA"/>
</dbReference>
<comment type="caution">
    <text evidence="1">The sequence shown here is derived from an EMBL/GenBank/DDBJ whole genome shotgun (WGS) entry which is preliminary data.</text>
</comment>
<evidence type="ECO:0000313" key="2">
    <source>
        <dbReference type="EMBL" id="KAF2549897.1"/>
    </source>
</evidence>